<dbReference type="AlphaFoldDB" id="A0A8B7PN17"/>
<gene>
    <name evidence="2 3" type="primary">LOC108682677</name>
</gene>
<keyword evidence="1" id="KW-1185">Reference proteome</keyword>
<dbReference type="Proteomes" id="UP000694843">
    <property type="component" value="Unplaced"/>
</dbReference>
<evidence type="ECO:0000313" key="2">
    <source>
        <dbReference type="RefSeq" id="XP_018027380.1"/>
    </source>
</evidence>
<dbReference type="RefSeq" id="XP_047739161.1">
    <property type="nucleotide sequence ID" value="XM_047883205.1"/>
</dbReference>
<dbReference type="GeneID" id="108682677"/>
<accession>A0A8B7PN17</accession>
<dbReference type="OrthoDB" id="10448625at2759"/>
<proteinExistence type="predicted"/>
<protein>
    <submittedName>
        <fullName evidence="2 3">Uncharacterized protein LOC108682677 isoform X1</fullName>
    </submittedName>
</protein>
<dbReference type="KEGG" id="hazt:108682677"/>
<sequence length="196" mass="21850">MFPGEAPLVNIENQNMKLGPKLKNILHPSNVPAVDTKRHVCKSVDLQKPQIWSTKILQHKLQEQKKQVPDISLLVQQKVSSPSTSNRIKKKSVLLLNHPEEERVFRPVSDGLPTEEDVRATLQAQLNLNSDQKCRVPSQPKESGPCISDWYNPADYIYSIPCTSLYETHTPTSSVAPTCVSASAISEELNAISMNL</sequence>
<reference evidence="2 3" key="1">
    <citation type="submission" date="2025-04" db="UniProtKB">
        <authorList>
            <consortium name="RefSeq"/>
        </authorList>
    </citation>
    <scope>IDENTIFICATION</scope>
    <source>
        <tissue evidence="2 3">Whole organism</tissue>
    </source>
</reference>
<evidence type="ECO:0000313" key="3">
    <source>
        <dbReference type="RefSeq" id="XP_047739161.1"/>
    </source>
</evidence>
<dbReference type="RefSeq" id="XP_018027380.1">
    <property type="nucleotide sequence ID" value="XM_018171891.2"/>
</dbReference>
<evidence type="ECO:0000313" key="1">
    <source>
        <dbReference type="Proteomes" id="UP000694843"/>
    </source>
</evidence>
<organism evidence="1 2">
    <name type="scientific">Hyalella azteca</name>
    <name type="common">Amphipod</name>
    <dbReference type="NCBI Taxonomy" id="294128"/>
    <lineage>
        <taxon>Eukaryota</taxon>
        <taxon>Metazoa</taxon>
        <taxon>Ecdysozoa</taxon>
        <taxon>Arthropoda</taxon>
        <taxon>Crustacea</taxon>
        <taxon>Multicrustacea</taxon>
        <taxon>Malacostraca</taxon>
        <taxon>Eumalacostraca</taxon>
        <taxon>Peracarida</taxon>
        <taxon>Amphipoda</taxon>
        <taxon>Senticaudata</taxon>
        <taxon>Talitrida</taxon>
        <taxon>Talitroidea</taxon>
        <taxon>Hyalellidae</taxon>
        <taxon>Hyalella</taxon>
    </lineage>
</organism>
<name>A0A8B7PN17_HYAAZ</name>